<dbReference type="EMBL" id="MN161558">
    <property type="protein sequence ID" value="QFU19697.1"/>
    <property type="molecule type" value="Genomic_RNA"/>
</dbReference>
<feature type="transmembrane region" description="Helical" evidence="1">
    <location>
        <begin position="460"/>
        <end position="487"/>
    </location>
</feature>
<accession>A0A5P9K6B7</accession>
<keyword evidence="1" id="KW-1133">Transmembrane helix</keyword>
<sequence>MCYCVMCSCIMSFLLVIMIMMCRYTKEAQKQAKSSVYSLWFLSLVFLTNAQQVQDTVELKVNHKINACTRIPVIATDRENLVHELTIKINNPSCNDHGLGIYQLDSFRFSDGLYEFLAFNQLPDGVNYSPRSCSLSVNSSYVFIVCFNQPFNLNDNNLVDFNQGILTKCNATIFVYDVITWQLRQFHFKLEENYCATSASQDAFVECRHGTFLATSSYSHSRQTGVKGTFVYIFDQNLKMLAKIQASTYHGEANIQSMGNCAFKLRIRSSGDKKSPFLTEVTLSYNGSTLQVSSNTDSEWHTPFNSDSWVFKHPFTNPSTPKISFGTANFPAYAPVDYGRYPGESVIFEKSYFGITTNFSNTNGRFVPMFVYKINEKIKSEKIFGFSHIAYANGVYFKDRVLLLIETDSCQDTGLFPCVKRVMLDLLNRPMFRMEQINNTTPDSINGTTSQVRVASKPEISALAIVIVNLCIVTLGLCVWVTTKLFLRYKFRPFKWLIWMKSPFNRPMKS</sequence>
<gene>
    <name evidence="2" type="primary">ORF7</name>
</gene>
<reference evidence="2" key="2">
    <citation type="submission" date="2019-07" db="EMBL/GenBank/DDBJ databases">
        <authorList>
            <person name="Hoon-Hanks L."/>
            <person name="Stenglein M.D."/>
        </authorList>
    </citation>
    <scope>NUCLEOTIDE SEQUENCE</scope>
    <source>
        <strain evidence="2">A93</strain>
    </source>
</reference>
<name>A0A5P9K6B7_9NIDO</name>
<protein>
    <submittedName>
        <fullName evidence="2">Putative transmembrane protein</fullName>
    </submittedName>
</protein>
<organism evidence="2">
    <name type="scientific">Serpentovirinae sp</name>
    <dbReference type="NCBI Taxonomy" id="2661817"/>
    <lineage>
        <taxon>Viruses</taxon>
        <taxon>Riboviria</taxon>
        <taxon>Orthornavirae</taxon>
        <taxon>Pisuviricota</taxon>
        <taxon>Pisoniviricetes</taxon>
        <taxon>Nidovirales</taxon>
        <taxon>Tornidovirineae</taxon>
        <taxon>Tobaniviridae</taxon>
        <taxon>Serpentovirinae</taxon>
    </lineage>
</organism>
<keyword evidence="1 2" id="KW-0812">Transmembrane</keyword>
<keyword evidence="1" id="KW-0472">Membrane</keyword>
<evidence type="ECO:0000256" key="1">
    <source>
        <dbReference type="SAM" id="Phobius"/>
    </source>
</evidence>
<evidence type="ECO:0000313" key="2">
    <source>
        <dbReference type="EMBL" id="QFU19697.1"/>
    </source>
</evidence>
<reference evidence="2" key="1">
    <citation type="journal article" date="2019" name="Front Vet Sci">
        <title>Longitudinal and Cross-Sectional Sampling of Serpentovirus (Nidovirus) Infection in Captive Snakes Reveals High Prevalence, Persistent Infection, and Increased Mortality in Pythons and Divergent Serpentovirus Infection in Boas and Colubrids.</title>
        <authorList>
            <person name="Hoon-Hanks L.L."/>
            <person name="Ossiboff R.J."/>
            <person name="Bartolini P."/>
            <person name="Fogelson S.B."/>
            <person name="Perry S.M."/>
            <person name="Stohr A.C."/>
            <person name="Cross S.T."/>
            <person name="Wellehan J.F.X."/>
            <person name="Jacobson E.R."/>
            <person name="Dubovi E.J."/>
            <person name="Stenglein M.D."/>
        </authorList>
    </citation>
    <scope>NUCLEOTIDE SEQUENCE</scope>
    <source>
        <strain evidence="2">A93</strain>
    </source>
</reference>
<proteinExistence type="predicted"/>